<protein>
    <submittedName>
        <fullName evidence="2">Cell wall anchor protein</fullName>
    </submittedName>
</protein>
<feature type="transmembrane region" description="Helical" evidence="1">
    <location>
        <begin position="54"/>
        <end position="71"/>
    </location>
</feature>
<proteinExistence type="predicted"/>
<sequence>MSEKKRAGAFDLRNVIAALLGLYGLILLGCYFFLDPGINPDTGQAKNASDNLWASLALLAVAAAFVLWARLKPITIPGEK</sequence>
<evidence type="ECO:0000313" key="2">
    <source>
        <dbReference type="EMBL" id="MBK3428112.1"/>
    </source>
</evidence>
<keyword evidence="1" id="KW-0472">Membrane</keyword>
<keyword evidence="3" id="KW-1185">Reference proteome</keyword>
<evidence type="ECO:0000256" key="1">
    <source>
        <dbReference type="SAM" id="Phobius"/>
    </source>
</evidence>
<feature type="transmembrane region" description="Helical" evidence="1">
    <location>
        <begin position="12"/>
        <end position="34"/>
    </location>
</feature>
<dbReference type="PROSITE" id="PS51257">
    <property type="entry name" value="PROKAR_LIPOPROTEIN"/>
    <property type="match status" value="1"/>
</dbReference>
<dbReference type="EMBL" id="JAEHFL010000008">
    <property type="protein sequence ID" value="MBK3428112.1"/>
    <property type="molecule type" value="Genomic_DNA"/>
</dbReference>
<reference evidence="2 3" key="1">
    <citation type="submission" date="2020-12" db="EMBL/GenBank/DDBJ databases">
        <title>Draft genome sequence of the commensal strain Corynebacterium tuberculostearicum MFP09/CIP 102622 isolated from human skin.</title>
        <authorList>
            <person name="Boukerb A.M."/>
            <person name="Janvier X."/>
            <person name="Feuilloley M.G.J."/>
            <person name="Groboillot A."/>
        </authorList>
    </citation>
    <scope>NUCLEOTIDE SEQUENCE [LARGE SCALE GENOMIC DNA]</scope>
    <source>
        <strain evidence="2 3">CIP 102622</strain>
    </source>
</reference>
<accession>A0A8I1HY65</accession>
<dbReference type="Proteomes" id="UP000603369">
    <property type="component" value="Unassembled WGS sequence"/>
</dbReference>
<comment type="caution">
    <text evidence="2">The sequence shown here is derived from an EMBL/GenBank/DDBJ whole genome shotgun (WGS) entry which is preliminary data.</text>
</comment>
<keyword evidence="1" id="KW-0812">Transmembrane</keyword>
<keyword evidence="1" id="KW-1133">Transmembrane helix</keyword>
<evidence type="ECO:0000313" key="3">
    <source>
        <dbReference type="Proteomes" id="UP000603369"/>
    </source>
</evidence>
<gene>
    <name evidence="2" type="ORF">JDP02_06245</name>
</gene>
<dbReference type="RefSeq" id="WP_200435799.1">
    <property type="nucleotide sequence ID" value="NZ_CP175764.1"/>
</dbReference>
<organism evidence="2 3">
    <name type="scientific">Corynebacterium tuberculostearicum</name>
    <dbReference type="NCBI Taxonomy" id="38304"/>
    <lineage>
        <taxon>Bacteria</taxon>
        <taxon>Bacillati</taxon>
        <taxon>Actinomycetota</taxon>
        <taxon>Actinomycetes</taxon>
        <taxon>Mycobacteriales</taxon>
        <taxon>Corynebacteriaceae</taxon>
        <taxon>Corynebacterium</taxon>
    </lineage>
</organism>
<name>A0A8I1HY65_9CORY</name>
<dbReference type="AlphaFoldDB" id="A0A8I1HY65"/>